<accession>V6F1G9</accession>
<gene>
    <name evidence="1" type="ordered locus">MGMSRv2__1108</name>
</gene>
<dbReference type="Proteomes" id="UP000018922">
    <property type="component" value="Chromosome I"/>
</dbReference>
<organism evidence="1 2">
    <name type="scientific">Magnetospirillum gryphiswaldense (strain DSM 6361 / JCM 21280 / NBRC 15271 / MSR-1)</name>
    <dbReference type="NCBI Taxonomy" id="431944"/>
    <lineage>
        <taxon>Bacteria</taxon>
        <taxon>Pseudomonadati</taxon>
        <taxon>Pseudomonadota</taxon>
        <taxon>Alphaproteobacteria</taxon>
        <taxon>Rhodospirillales</taxon>
        <taxon>Rhodospirillaceae</taxon>
        <taxon>Magnetospirillum</taxon>
    </lineage>
</organism>
<dbReference type="AlphaFoldDB" id="V6F1G9"/>
<proteinExistence type="predicted"/>
<evidence type="ECO:0000313" key="1">
    <source>
        <dbReference type="EMBL" id="CDK98323.1"/>
    </source>
</evidence>
<dbReference type="KEGG" id="mgy:MGMSRv2__1108"/>
<reference evidence="1 2" key="1">
    <citation type="journal article" date="2014" name="Genome Announc.">
        <title>Complete genome sequence of Magnetospirillum gryphiswaldense MSR-1.</title>
        <authorList>
            <person name="Wang X."/>
            <person name="Wang Q."/>
            <person name="Zhang W."/>
            <person name="Wang Y."/>
            <person name="Li L."/>
            <person name="Wen T."/>
            <person name="Zhang T."/>
            <person name="Zhang Y."/>
            <person name="Xu J."/>
            <person name="Hu J."/>
            <person name="Li S."/>
            <person name="Liu L."/>
            <person name="Liu J."/>
            <person name="Jiang W."/>
            <person name="Tian J."/>
            <person name="Li Y."/>
            <person name="Schuler D."/>
            <person name="Wang L."/>
            <person name="Li J."/>
        </authorList>
    </citation>
    <scope>NUCLEOTIDE SEQUENCE [LARGE SCALE GENOMIC DNA]</scope>
    <source>
        <strain evidence="2">DSM 6361 / JCM 21280 / NBRC 15271 / MSR-1</strain>
    </source>
</reference>
<protein>
    <submittedName>
        <fullName evidence="1">Uncharacterized protein</fullName>
    </submittedName>
</protein>
<dbReference type="HOGENOM" id="CLU_2880554_0_0_5"/>
<name>V6F1G9_MAGGM</name>
<keyword evidence="2" id="KW-1185">Reference proteome</keyword>
<dbReference type="STRING" id="1430440.MGMSRv2__1108"/>
<dbReference type="EMBL" id="HG794546">
    <property type="protein sequence ID" value="CDK98323.1"/>
    <property type="molecule type" value="Genomic_DNA"/>
</dbReference>
<evidence type="ECO:0000313" key="2">
    <source>
        <dbReference type="Proteomes" id="UP000018922"/>
    </source>
</evidence>
<sequence length="63" mass="6980">MEMVIRTPPGPALSAGAWAKAGTDSEKTAAMIVNRLVDMGFPHRFDVWTSLHQPYGSIKAFYR</sequence>